<gene>
    <name evidence="1" type="ORF">LPLAT_LOCUS6315</name>
</gene>
<reference evidence="1" key="1">
    <citation type="submission" date="2024-04" db="EMBL/GenBank/DDBJ databases">
        <authorList>
            <consortium name="Molecular Ecology Group"/>
        </authorList>
    </citation>
    <scope>NUCLEOTIDE SEQUENCE</scope>
</reference>
<keyword evidence="2" id="KW-1185">Reference proteome</keyword>
<protein>
    <submittedName>
        <fullName evidence="1">Uncharacterized protein</fullName>
    </submittedName>
</protein>
<organism evidence="1 2">
    <name type="scientific">Lasius platythorax</name>
    <dbReference type="NCBI Taxonomy" id="488582"/>
    <lineage>
        <taxon>Eukaryota</taxon>
        <taxon>Metazoa</taxon>
        <taxon>Ecdysozoa</taxon>
        <taxon>Arthropoda</taxon>
        <taxon>Hexapoda</taxon>
        <taxon>Insecta</taxon>
        <taxon>Pterygota</taxon>
        <taxon>Neoptera</taxon>
        <taxon>Endopterygota</taxon>
        <taxon>Hymenoptera</taxon>
        <taxon>Apocrita</taxon>
        <taxon>Aculeata</taxon>
        <taxon>Formicoidea</taxon>
        <taxon>Formicidae</taxon>
        <taxon>Formicinae</taxon>
        <taxon>Lasius</taxon>
        <taxon>Lasius</taxon>
    </lineage>
</organism>
<dbReference type="Proteomes" id="UP001497644">
    <property type="component" value="Chromosome 2"/>
</dbReference>
<evidence type="ECO:0000313" key="2">
    <source>
        <dbReference type="Proteomes" id="UP001497644"/>
    </source>
</evidence>
<accession>A0AAV2NKD9</accession>
<proteinExistence type="predicted"/>
<dbReference type="EMBL" id="OZ034825">
    <property type="protein sequence ID" value="CAL1680258.1"/>
    <property type="molecule type" value="Genomic_DNA"/>
</dbReference>
<evidence type="ECO:0000313" key="1">
    <source>
        <dbReference type="EMBL" id="CAL1680258.1"/>
    </source>
</evidence>
<name>A0AAV2NKD9_9HYME</name>
<sequence length="66" mass="7574">MWYDDSSNIVLPSSERNWQFLMSQWLLTAVPEILTAKAVLVEHNSSSISQILLPDLMPLIEIVHDH</sequence>
<dbReference type="AlphaFoldDB" id="A0AAV2NKD9"/>